<name>A0ABT4XB93_9PSED</name>
<organism evidence="8 9">
    <name type="scientific">Pseudomonas aestuarii</name>
    <dbReference type="NCBI Taxonomy" id="3018340"/>
    <lineage>
        <taxon>Bacteria</taxon>
        <taxon>Pseudomonadati</taxon>
        <taxon>Pseudomonadota</taxon>
        <taxon>Gammaproteobacteria</taxon>
        <taxon>Pseudomonadales</taxon>
        <taxon>Pseudomonadaceae</taxon>
        <taxon>Pseudomonas</taxon>
    </lineage>
</organism>
<evidence type="ECO:0000259" key="7">
    <source>
        <dbReference type="PROSITE" id="PS50928"/>
    </source>
</evidence>
<keyword evidence="9" id="KW-1185">Reference proteome</keyword>
<dbReference type="PROSITE" id="PS50928">
    <property type="entry name" value="ABC_TM1"/>
    <property type="match status" value="1"/>
</dbReference>
<proteinExistence type="inferred from homology"/>
<protein>
    <submittedName>
        <fullName evidence="8">ABC transporter permease</fullName>
    </submittedName>
</protein>
<dbReference type="SUPFAM" id="SSF161098">
    <property type="entry name" value="MetI-like"/>
    <property type="match status" value="1"/>
</dbReference>
<comment type="similarity">
    <text evidence="6">Belongs to the binding-protein-dependent transport system permease family.</text>
</comment>
<keyword evidence="2 6" id="KW-0813">Transport</keyword>
<feature type="transmembrane region" description="Helical" evidence="6">
    <location>
        <begin position="106"/>
        <end position="126"/>
    </location>
</feature>
<feature type="transmembrane region" description="Helical" evidence="6">
    <location>
        <begin position="74"/>
        <end position="94"/>
    </location>
</feature>
<feature type="transmembrane region" description="Helical" evidence="6">
    <location>
        <begin position="43"/>
        <end position="67"/>
    </location>
</feature>
<comment type="subcellular location">
    <subcellularLocation>
        <location evidence="1 6">Cell membrane</location>
        <topology evidence="1 6">Multi-pass membrane protein</topology>
    </subcellularLocation>
</comment>
<comment type="caution">
    <text evidence="8">The sequence shown here is derived from an EMBL/GenBank/DDBJ whole genome shotgun (WGS) entry which is preliminary data.</text>
</comment>
<dbReference type="RefSeq" id="WP_271346254.1">
    <property type="nucleotide sequence ID" value="NZ_JAQJZJ010000001.1"/>
</dbReference>
<feature type="domain" description="ABC transmembrane type-1" evidence="7">
    <location>
        <begin position="180"/>
        <end position="375"/>
    </location>
</feature>
<evidence type="ECO:0000256" key="2">
    <source>
        <dbReference type="ARBA" id="ARBA00022448"/>
    </source>
</evidence>
<evidence type="ECO:0000313" key="8">
    <source>
        <dbReference type="EMBL" id="MDA7085337.1"/>
    </source>
</evidence>
<sequence length="392" mass="41733">MMVSLRGNRVIPVLALMALALLWSLDFVSVQPNRIAPGNGLGLLAAVGLPWALTLTAALLACALLALRPQQPAYWPILWLVSLLVLQLPLSLAWSIERHIGADMPYARVGIGAGYWSLLFLLGLLLIELQQRLRLARAWLLGSGIALALLLWWLAPQDWLEPLALLREYSSRRSQFAAALASHLGLVGGAVGLSLLLGGAIALLLQRYPGAQKGSIGLLSFIQTIPSLALFGLLIAPLSYLSAQFPWLQQLNIRGIGWAPALLALIAYSLLPIVRNTCVALAEVEAAVIESARGMGMSPTQVFLQVRLPLAMPLIIEGVRVTSIQAIGLTAVAALIGAGGFGTFIFQGLGQSAMDLIILGALPIIALALLADSLFSLLAERFYSGVGDDRAE</sequence>
<keyword evidence="5 6" id="KW-0472">Membrane</keyword>
<evidence type="ECO:0000256" key="5">
    <source>
        <dbReference type="ARBA" id="ARBA00023136"/>
    </source>
</evidence>
<evidence type="ECO:0000256" key="3">
    <source>
        <dbReference type="ARBA" id="ARBA00022692"/>
    </source>
</evidence>
<evidence type="ECO:0000256" key="1">
    <source>
        <dbReference type="ARBA" id="ARBA00004651"/>
    </source>
</evidence>
<reference evidence="8 9" key="1">
    <citation type="submission" date="2023-01" db="EMBL/GenBank/DDBJ databases">
        <title>Pseudomonas SA3-5T sp. nov., isolated from tidal flat sediment.</title>
        <authorList>
            <person name="Kim H.S."/>
            <person name="Kim J.-S."/>
            <person name="Suh M.K."/>
            <person name="Eom M.K."/>
            <person name="Lee J.-S."/>
        </authorList>
    </citation>
    <scope>NUCLEOTIDE SEQUENCE [LARGE SCALE GENOMIC DNA]</scope>
    <source>
        <strain evidence="8 9">SA3-5</strain>
    </source>
</reference>
<dbReference type="InterPro" id="IPR000515">
    <property type="entry name" value="MetI-like"/>
</dbReference>
<feature type="transmembrane region" description="Helical" evidence="6">
    <location>
        <begin position="138"/>
        <end position="155"/>
    </location>
</feature>
<feature type="transmembrane region" description="Helical" evidence="6">
    <location>
        <begin position="216"/>
        <end position="236"/>
    </location>
</feature>
<evidence type="ECO:0000313" key="9">
    <source>
        <dbReference type="Proteomes" id="UP001212042"/>
    </source>
</evidence>
<dbReference type="Proteomes" id="UP001212042">
    <property type="component" value="Unassembled WGS sequence"/>
</dbReference>
<dbReference type="CDD" id="cd06261">
    <property type="entry name" value="TM_PBP2"/>
    <property type="match status" value="1"/>
</dbReference>
<feature type="transmembrane region" description="Helical" evidence="6">
    <location>
        <begin position="326"/>
        <end position="350"/>
    </location>
</feature>
<dbReference type="InterPro" id="IPR051204">
    <property type="entry name" value="ABC_transp_perm/SBD"/>
</dbReference>
<dbReference type="PANTHER" id="PTHR30177:SF30">
    <property type="entry name" value="GLYCINE BETAINE UPTAKE SYSTEM PERMEASE PROTEIN YEHY"/>
    <property type="match status" value="1"/>
</dbReference>
<evidence type="ECO:0000256" key="4">
    <source>
        <dbReference type="ARBA" id="ARBA00022989"/>
    </source>
</evidence>
<dbReference type="Gene3D" id="1.10.3720.10">
    <property type="entry name" value="MetI-like"/>
    <property type="match status" value="1"/>
</dbReference>
<gene>
    <name evidence="8" type="ORF">PH586_02890</name>
</gene>
<feature type="transmembrane region" description="Helical" evidence="6">
    <location>
        <begin position="175"/>
        <end position="204"/>
    </location>
</feature>
<keyword evidence="3 6" id="KW-0812">Transmembrane</keyword>
<dbReference type="Pfam" id="PF00528">
    <property type="entry name" value="BPD_transp_1"/>
    <property type="match status" value="1"/>
</dbReference>
<feature type="transmembrane region" description="Helical" evidence="6">
    <location>
        <begin position="356"/>
        <end position="375"/>
    </location>
</feature>
<dbReference type="EMBL" id="JAQJZJ010000001">
    <property type="protein sequence ID" value="MDA7085337.1"/>
    <property type="molecule type" value="Genomic_DNA"/>
</dbReference>
<feature type="transmembrane region" description="Helical" evidence="6">
    <location>
        <begin position="256"/>
        <end position="274"/>
    </location>
</feature>
<accession>A0ABT4XB93</accession>
<evidence type="ECO:0000256" key="6">
    <source>
        <dbReference type="RuleBase" id="RU363032"/>
    </source>
</evidence>
<dbReference type="PANTHER" id="PTHR30177">
    <property type="entry name" value="GLYCINE BETAINE/L-PROLINE TRANSPORT SYSTEM PERMEASE PROTEIN PROW"/>
    <property type="match status" value="1"/>
</dbReference>
<keyword evidence="4 6" id="KW-1133">Transmembrane helix</keyword>
<dbReference type="InterPro" id="IPR035906">
    <property type="entry name" value="MetI-like_sf"/>
</dbReference>